<comment type="caution">
    <text evidence="1">The sequence shown here is derived from an EMBL/GenBank/DDBJ whole genome shotgun (WGS) entry which is preliminary data.</text>
</comment>
<gene>
    <name evidence="1" type="ORF">DPEC_G00124890</name>
</gene>
<reference evidence="1" key="1">
    <citation type="submission" date="2021-05" db="EMBL/GenBank/DDBJ databases">
        <authorList>
            <person name="Pan Q."/>
            <person name="Jouanno E."/>
            <person name="Zahm M."/>
            <person name="Klopp C."/>
            <person name="Cabau C."/>
            <person name="Louis A."/>
            <person name="Berthelot C."/>
            <person name="Parey E."/>
            <person name="Roest Crollius H."/>
            <person name="Montfort J."/>
            <person name="Robinson-Rechavi M."/>
            <person name="Bouchez O."/>
            <person name="Lampietro C."/>
            <person name="Lopez Roques C."/>
            <person name="Donnadieu C."/>
            <person name="Postlethwait J."/>
            <person name="Bobe J."/>
            <person name="Dillon D."/>
            <person name="Chandos A."/>
            <person name="von Hippel F."/>
            <person name="Guiguen Y."/>
        </authorList>
    </citation>
    <scope>NUCLEOTIDE SEQUENCE</scope>
    <source>
        <strain evidence="1">YG-Jan2019</strain>
    </source>
</reference>
<proteinExistence type="predicted"/>
<accession>A0ACC2GR23</accession>
<dbReference type="Proteomes" id="UP001157502">
    <property type="component" value="Chromosome 10"/>
</dbReference>
<dbReference type="EMBL" id="CM055737">
    <property type="protein sequence ID" value="KAJ8006114.1"/>
    <property type="molecule type" value="Genomic_DNA"/>
</dbReference>
<keyword evidence="2" id="KW-1185">Reference proteome</keyword>
<sequence>MSPLIQTAVFSICDVESQVKGERRHCEVVAPRGSVDPGNLSYLVPIRTPHLDGRRGAKAASFDYPWRPRGQGRAERAISSAHKTGLQAQRGWVFRSLVSHRIPAAPHRRLQRKPLEGTDISHPSPETTCDL</sequence>
<evidence type="ECO:0000313" key="1">
    <source>
        <dbReference type="EMBL" id="KAJ8006114.1"/>
    </source>
</evidence>
<protein>
    <submittedName>
        <fullName evidence="1">Uncharacterized protein</fullName>
    </submittedName>
</protein>
<evidence type="ECO:0000313" key="2">
    <source>
        <dbReference type="Proteomes" id="UP001157502"/>
    </source>
</evidence>
<name>A0ACC2GR23_DALPE</name>
<organism evidence="1 2">
    <name type="scientific">Dallia pectoralis</name>
    <name type="common">Alaska blackfish</name>
    <dbReference type="NCBI Taxonomy" id="75939"/>
    <lineage>
        <taxon>Eukaryota</taxon>
        <taxon>Metazoa</taxon>
        <taxon>Chordata</taxon>
        <taxon>Craniata</taxon>
        <taxon>Vertebrata</taxon>
        <taxon>Euteleostomi</taxon>
        <taxon>Actinopterygii</taxon>
        <taxon>Neopterygii</taxon>
        <taxon>Teleostei</taxon>
        <taxon>Protacanthopterygii</taxon>
        <taxon>Esociformes</taxon>
        <taxon>Umbridae</taxon>
        <taxon>Dallia</taxon>
    </lineage>
</organism>